<dbReference type="EMBL" id="ADKX01000022">
    <property type="protein sequence ID" value="EFW05527.1"/>
    <property type="molecule type" value="Genomic_DNA"/>
</dbReference>
<dbReference type="AlphaFoldDB" id="E7G8T4"/>
<feature type="transmembrane region" description="Helical" evidence="3">
    <location>
        <begin position="106"/>
        <end position="132"/>
    </location>
</feature>
<dbReference type="PIRSF" id="PIRSF016661">
    <property type="entry name" value="BioY"/>
    <property type="match status" value="1"/>
</dbReference>
<feature type="transmembrane region" description="Helical" evidence="3">
    <location>
        <begin position="138"/>
        <end position="164"/>
    </location>
</feature>
<evidence type="ECO:0000256" key="2">
    <source>
        <dbReference type="PIRNR" id="PIRNR016661"/>
    </source>
</evidence>
<dbReference type="RefSeq" id="WP_008788288.1">
    <property type="nucleotide sequence ID" value="NZ_AKCB01000002.1"/>
</dbReference>
<dbReference type="OrthoDB" id="9803495at2"/>
<comment type="caution">
    <text evidence="4">The sequence shown here is derived from an EMBL/GenBank/DDBJ whole genome shotgun (WGS) entry which is preliminary data.</text>
</comment>
<comment type="similarity">
    <text evidence="1 2">Belongs to the BioY family.</text>
</comment>
<dbReference type="Proteomes" id="UP000003157">
    <property type="component" value="Unassembled WGS sequence"/>
</dbReference>
<evidence type="ECO:0000313" key="4">
    <source>
        <dbReference type="EMBL" id="EFW05527.1"/>
    </source>
</evidence>
<evidence type="ECO:0000256" key="3">
    <source>
        <dbReference type="SAM" id="Phobius"/>
    </source>
</evidence>
<dbReference type="HOGENOM" id="CLU_077931_3_1_9"/>
<feature type="transmembrane region" description="Helical" evidence="3">
    <location>
        <begin position="73"/>
        <end position="94"/>
    </location>
</feature>
<evidence type="ECO:0000313" key="5">
    <source>
        <dbReference type="Proteomes" id="UP000003157"/>
    </source>
</evidence>
<feature type="transmembrane region" description="Helical" evidence="3">
    <location>
        <begin position="29"/>
        <end position="45"/>
    </location>
</feature>
<keyword evidence="2 3" id="KW-0472">Membrane</keyword>
<dbReference type="PANTHER" id="PTHR34295">
    <property type="entry name" value="BIOTIN TRANSPORTER BIOY"/>
    <property type="match status" value="1"/>
</dbReference>
<dbReference type="GO" id="GO:0015225">
    <property type="term" value="F:biotin transmembrane transporter activity"/>
    <property type="evidence" value="ECO:0007669"/>
    <property type="project" value="UniProtKB-UniRule"/>
</dbReference>
<dbReference type="Pfam" id="PF02632">
    <property type="entry name" value="BioY"/>
    <property type="match status" value="1"/>
</dbReference>
<protein>
    <recommendedName>
        <fullName evidence="2">Biotin transporter</fullName>
    </recommendedName>
</protein>
<proteinExistence type="inferred from homology"/>
<gene>
    <name evidence="4" type="ORF">HMPREF9488_01172</name>
</gene>
<accession>E7G8T4</accession>
<dbReference type="InterPro" id="IPR003784">
    <property type="entry name" value="BioY"/>
</dbReference>
<dbReference type="GeneID" id="78230812"/>
<dbReference type="STRING" id="100884.GCA_000269565_03014"/>
<sequence>MKIKDMCLCALFAVLIGIGAFIKVPVSIVPITLQTLFVILASLILRQKAIYSVLLYVCMGLIGLPVFTSGGGISYVLIPSFGYLIGFIISSWFVGRYQNTNHISLFLRSCIGLAMIYIIGMLYFIFIQYVYYGQVFSISWIFTSLCLVYLPGDLLSILLSIVIYKRIEYSLPQYIMQSNT</sequence>
<dbReference type="PANTHER" id="PTHR34295:SF1">
    <property type="entry name" value="BIOTIN TRANSPORTER BIOY"/>
    <property type="match status" value="1"/>
</dbReference>
<dbReference type="GO" id="GO:0005886">
    <property type="term" value="C:plasma membrane"/>
    <property type="evidence" value="ECO:0007669"/>
    <property type="project" value="UniProtKB-SubCell"/>
</dbReference>
<keyword evidence="5" id="KW-1185">Reference proteome</keyword>
<keyword evidence="2" id="KW-1003">Cell membrane</keyword>
<dbReference type="eggNOG" id="COG1268">
    <property type="taxonomic scope" value="Bacteria"/>
</dbReference>
<name>E7G8T4_9FIRM</name>
<organism evidence="4 5">
    <name type="scientific">Coprobacillus cateniformis</name>
    <dbReference type="NCBI Taxonomy" id="100884"/>
    <lineage>
        <taxon>Bacteria</taxon>
        <taxon>Bacillati</taxon>
        <taxon>Bacillota</taxon>
        <taxon>Erysipelotrichia</taxon>
        <taxon>Erysipelotrichales</taxon>
        <taxon>Coprobacillaceae</taxon>
        <taxon>Coprobacillus</taxon>
    </lineage>
</organism>
<comment type="subcellular location">
    <subcellularLocation>
        <location evidence="2">Cell membrane</location>
        <topology evidence="2">Multi-pass membrane protein</topology>
    </subcellularLocation>
</comment>
<keyword evidence="3" id="KW-0812">Transmembrane</keyword>
<dbReference type="Gene3D" id="1.10.1760.20">
    <property type="match status" value="1"/>
</dbReference>
<reference evidence="4 5" key="1">
    <citation type="submission" date="2010-12" db="EMBL/GenBank/DDBJ databases">
        <title>The Genome Sequence of Coprobacillus sp. strain 29_1.</title>
        <authorList>
            <consortium name="The Broad Institute Genome Sequencing Platform"/>
            <person name="Earl A."/>
            <person name="Ward D."/>
            <person name="Feldgarden M."/>
            <person name="Gevers D."/>
            <person name="Daigneault M."/>
            <person name="Sibley C.D."/>
            <person name="White A."/>
            <person name="Strauss J."/>
            <person name="Allen-Vercoe E."/>
            <person name="Young S.K."/>
            <person name="Zeng Q."/>
            <person name="Gargeya S."/>
            <person name="Fitzgerald M."/>
            <person name="Haas B."/>
            <person name="Abouelleil A."/>
            <person name="Alvarado L."/>
            <person name="Arachchi H.M."/>
            <person name="Berlin A."/>
            <person name="Brown A."/>
            <person name="Chapman S.B."/>
            <person name="Chen Z."/>
            <person name="Dunbar C."/>
            <person name="Freedman E."/>
            <person name="Gearin G."/>
            <person name="Gellesch M."/>
            <person name="Goldberg J."/>
            <person name="Griggs A."/>
            <person name="Gujja S."/>
            <person name="Heilman E."/>
            <person name="Heiman D."/>
            <person name="Howarth C."/>
            <person name="Larson L."/>
            <person name="Lui A."/>
            <person name="MacDonald P.J.P."/>
            <person name="Mehta T."/>
            <person name="Montmayeur A."/>
            <person name="Murphy C."/>
            <person name="Neiman D."/>
            <person name="Pearson M."/>
            <person name="Priest M."/>
            <person name="Roberts A."/>
            <person name="Saif S."/>
            <person name="Shea T."/>
            <person name="Shenoy N."/>
            <person name="Sisk P."/>
            <person name="Stolte C."/>
            <person name="Sykes S."/>
            <person name="White J."/>
            <person name="Yandava C."/>
            <person name="Nusbaum C."/>
            <person name="Birren B."/>
        </authorList>
    </citation>
    <scope>NUCLEOTIDE SEQUENCE [LARGE SCALE GENOMIC DNA]</scope>
    <source>
        <strain evidence="4 5">29_1</strain>
    </source>
</reference>
<feature type="transmembrane region" description="Helical" evidence="3">
    <location>
        <begin position="50"/>
        <end position="67"/>
    </location>
</feature>
<keyword evidence="3" id="KW-1133">Transmembrane helix</keyword>
<keyword evidence="2" id="KW-0813">Transport</keyword>
<evidence type="ECO:0000256" key="1">
    <source>
        <dbReference type="ARBA" id="ARBA00010692"/>
    </source>
</evidence>